<gene>
    <name evidence="1" type="ORF">ERS852420_00476</name>
</gene>
<accession>A0A173RDB9</accession>
<protein>
    <submittedName>
        <fullName evidence="1">Uncharacterized protein</fullName>
    </submittedName>
</protein>
<organism evidence="1 2">
    <name type="scientific">Roseburia faecis</name>
    <dbReference type="NCBI Taxonomy" id="301302"/>
    <lineage>
        <taxon>Bacteria</taxon>
        <taxon>Bacillati</taxon>
        <taxon>Bacillota</taxon>
        <taxon>Clostridia</taxon>
        <taxon>Lachnospirales</taxon>
        <taxon>Lachnospiraceae</taxon>
        <taxon>Roseburia</taxon>
    </lineage>
</organism>
<dbReference type="AlphaFoldDB" id="A0A173RDB9"/>
<evidence type="ECO:0000313" key="1">
    <source>
        <dbReference type="EMBL" id="CUM75933.1"/>
    </source>
</evidence>
<name>A0A173RDB9_9FIRM</name>
<dbReference type="Proteomes" id="UP000095495">
    <property type="component" value="Unassembled WGS sequence"/>
</dbReference>
<evidence type="ECO:0000313" key="2">
    <source>
        <dbReference type="Proteomes" id="UP000095495"/>
    </source>
</evidence>
<dbReference type="EMBL" id="CYXV01000002">
    <property type="protein sequence ID" value="CUM75933.1"/>
    <property type="molecule type" value="Genomic_DNA"/>
</dbReference>
<sequence length="198" mass="23092">MSNALRRNKKPTFYTKQEMRIIGRNDFEKRNADKVIAKSYKDFVVIGYIILHDKFGFGQARIIRLQDFLKFYLDEAASGGNTGKDLSVYLKSKYGIDIKEEVGKIPQRQLMNMYAKKGFCIEREAYRLSSASLFNYFALTLTILKKEFKITAKQLQYFTDKFIDYIDTLANYKQFQLTVPMIAQSLADEIKFVCDLEV</sequence>
<reference evidence="1 2" key="1">
    <citation type="submission" date="2015-09" db="EMBL/GenBank/DDBJ databases">
        <authorList>
            <consortium name="Pathogen Informatics"/>
        </authorList>
    </citation>
    <scope>NUCLEOTIDE SEQUENCE [LARGE SCALE GENOMIC DNA]</scope>
    <source>
        <strain evidence="1 2">2789STDY5608863</strain>
    </source>
</reference>
<dbReference type="RefSeq" id="WP_055261166.1">
    <property type="nucleotide sequence ID" value="NZ_CYXV01000002.1"/>
</dbReference>
<proteinExistence type="predicted"/>